<dbReference type="InterPro" id="IPR036052">
    <property type="entry name" value="TrpB-like_PALP_sf"/>
</dbReference>
<dbReference type="EMBL" id="BNAQ01000001">
    <property type="protein sequence ID" value="GHH12446.1"/>
    <property type="molecule type" value="Genomic_DNA"/>
</dbReference>
<dbReference type="Pfam" id="PF00291">
    <property type="entry name" value="PALP"/>
    <property type="match status" value="1"/>
</dbReference>
<comment type="caution">
    <text evidence="4">The sequence shown here is derived from an EMBL/GenBank/DDBJ whole genome shotgun (WGS) entry which is preliminary data.</text>
</comment>
<keyword evidence="5" id="KW-1185">Reference proteome</keyword>
<evidence type="ECO:0000256" key="2">
    <source>
        <dbReference type="ARBA" id="ARBA00022898"/>
    </source>
</evidence>
<feature type="domain" description="Tryptophan synthase beta chain-like PALP" evidence="3">
    <location>
        <begin position="40"/>
        <end position="331"/>
    </location>
</feature>
<comment type="cofactor">
    <cofactor evidence="1">
        <name>pyridoxal 5'-phosphate</name>
        <dbReference type="ChEBI" id="CHEBI:597326"/>
    </cofactor>
</comment>
<dbReference type="NCBIfam" id="NF007989">
    <property type="entry name" value="PRK10717.1"/>
    <property type="match status" value="1"/>
</dbReference>
<evidence type="ECO:0000313" key="5">
    <source>
        <dbReference type="Proteomes" id="UP000652430"/>
    </source>
</evidence>
<accession>A0ABQ3LD40</accession>
<evidence type="ECO:0000256" key="1">
    <source>
        <dbReference type="ARBA" id="ARBA00001933"/>
    </source>
</evidence>
<dbReference type="Gene3D" id="3.40.50.1100">
    <property type="match status" value="2"/>
</dbReference>
<dbReference type="SUPFAM" id="SSF53686">
    <property type="entry name" value="Tryptophan synthase beta subunit-like PLP-dependent enzymes"/>
    <property type="match status" value="1"/>
</dbReference>
<dbReference type="InterPro" id="IPR001216">
    <property type="entry name" value="P-phosphate_BS"/>
</dbReference>
<evidence type="ECO:0000313" key="4">
    <source>
        <dbReference type="EMBL" id="GHH12446.1"/>
    </source>
</evidence>
<dbReference type="PROSITE" id="PS00901">
    <property type="entry name" value="CYS_SYNTHASE"/>
    <property type="match status" value="1"/>
</dbReference>
<sequence length="360" mass="37542">MLPGGGLKGGFVVSKAALHCRGGQARYVCAMHTTPNTLALIGNTPLVLLKGPSEAAGAEIYGKCEFANPGASVKDRAALGIVEDAEARGSIAPGGTFVEGTAGNTGIGLALVANAKGYKTIIVMPETQSREKMDTLRALGAELVLVPAAPYSNPGHFVHTSRRIADETPNAVWANQFDNIANRKAHITGTAEEIWAQMDGRIDGFTCAAGTGGTIAGVGLGLKAKDEKVCIALSDPHGAALYEYYAHGELKSEGSSVAEGIGQGRITANLEGAPIDTQFRISDAEGMEWVTRLLAEEGLCLGLSSGINVAGAVRLARQIGTGSRVATILCDSGFRYLSTLYNRAWLEAKGLVVPPWLLHD</sequence>
<dbReference type="Proteomes" id="UP000652430">
    <property type="component" value="Unassembled WGS sequence"/>
</dbReference>
<dbReference type="InterPro" id="IPR001926">
    <property type="entry name" value="TrpB-like_PALP"/>
</dbReference>
<organism evidence="4 5">
    <name type="scientific">Sphingomonas glacialis</name>
    <dbReference type="NCBI Taxonomy" id="658225"/>
    <lineage>
        <taxon>Bacteria</taxon>
        <taxon>Pseudomonadati</taxon>
        <taxon>Pseudomonadota</taxon>
        <taxon>Alphaproteobacteria</taxon>
        <taxon>Sphingomonadales</taxon>
        <taxon>Sphingomonadaceae</taxon>
        <taxon>Sphingomonas</taxon>
    </lineage>
</organism>
<proteinExistence type="predicted"/>
<dbReference type="PANTHER" id="PTHR10314">
    <property type="entry name" value="CYSTATHIONINE BETA-SYNTHASE"/>
    <property type="match status" value="1"/>
</dbReference>
<reference evidence="5" key="1">
    <citation type="journal article" date="2019" name="Int. J. Syst. Evol. Microbiol.">
        <title>The Global Catalogue of Microorganisms (GCM) 10K type strain sequencing project: providing services to taxonomists for standard genome sequencing and annotation.</title>
        <authorList>
            <consortium name="The Broad Institute Genomics Platform"/>
            <consortium name="The Broad Institute Genome Sequencing Center for Infectious Disease"/>
            <person name="Wu L."/>
            <person name="Ma J."/>
        </authorList>
    </citation>
    <scope>NUCLEOTIDE SEQUENCE [LARGE SCALE GENOMIC DNA]</scope>
    <source>
        <strain evidence="5">CGMCC 1.8957</strain>
    </source>
</reference>
<protein>
    <submittedName>
        <fullName evidence="4">Cysteine synthase A</fullName>
    </submittedName>
</protein>
<gene>
    <name evidence="4" type="primary">cysK</name>
    <name evidence="4" type="ORF">GCM10008023_12610</name>
</gene>
<name>A0ABQ3LD40_9SPHN</name>
<dbReference type="CDD" id="cd01561">
    <property type="entry name" value="CBS_like"/>
    <property type="match status" value="1"/>
</dbReference>
<dbReference type="InterPro" id="IPR050214">
    <property type="entry name" value="Cys_Synth/Cystath_Beta-Synth"/>
</dbReference>
<keyword evidence="2" id="KW-0663">Pyridoxal phosphate</keyword>
<evidence type="ECO:0000259" key="3">
    <source>
        <dbReference type="Pfam" id="PF00291"/>
    </source>
</evidence>